<evidence type="ECO:0000256" key="1">
    <source>
        <dbReference type="SAM" id="Phobius"/>
    </source>
</evidence>
<dbReference type="EMBL" id="CAIIXF020000005">
    <property type="protein sequence ID" value="CAH1782670.1"/>
    <property type="molecule type" value="Genomic_DNA"/>
</dbReference>
<dbReference type="SUPFAM" id="SSF103481">
    <property type="entry name" value="Multidrug resistance efflux transporter EmrE"/>
    <property type="match status" value="1"/>
</dbReference>
<gene>
    <name evidence="2" type="ORF">OFUS_LOCUS9092</name>
</gene>
<keyword evidence="3" id="KW-1185">Reference proteome</keyword>
<evidence type="ECO:0000313" key="2">
    <source>
        <dbReference type="EMBL" id="CAH1782670.1"/>
    </source>
</evidence>
<feature type="non-terminal residue" evidence="2">
    <location>
        <position position="1"/>
    </location>
</feature>
<evidence type="ECO:0000313" key="3">
    <source>
        <dbReference type="Proteomes" id="UP000749559"/>
    </source>
</evidence>
<sequence>IPPIWQGYIIAFIDLINVSAVAISTSILIKKTSSSPEMFFSMGAVGIFITAVGTCFEGFKRPNNLHDVLCIIGFIVGSIGYNIGYIITMKLLPASIATIIFTFNIVQGILLQYTIFKSSYSGHSNILELLGCCLVIFSIVLIPVQQICLDKNTHKQTTLREIVLPLGKDVTLRKYKTFEFPQLYESKEQK</sequence>
<reference evidence="2" key="1">
    <citation type="submission" date="2022-03" db="EMBL/GenBank/DDBJ databases">
        <authorList>
            <person name="Martin C."/>
        </authorList>
    </citation>
    <scope>NUCLEOTIDE SEQUENCE</scope>
</reference>
<proteinExistence type="predicted"/>
<dbReference type="InterPro" id="IPR037185">
    <property type="entry name" value="EmrE-like"/>
</dbReference>
<dbReference type="AlphaFoldDB" id="A0A8S4NM38"/>
<protein>
    <submittedName>
        <fullName evidence="2">Uncharacterized protein</fullName>
    </submittedName>
</protein>
<organism evidence="2 3">
    <name type="scientific">Owenia fusiformis</name>
    <name type="common">Polychaete worm</name>
    <dbReference type="NCBI Taxonomy" id="6347"/>
    <lineage>
        <taxon>Eukaryota</taxon>
        <taxon>Metazoa</taxon>
        <taxon>Spiralia</taxon>
        <taxon>Lophotrochozoa</taxon>
        <taxon>Annelida</taxon>
        <taxon>Polychaeta</taxon>
        <taxon>Sedentaria</taxon>
        <taxon>Canalipalpata</taxon>
        <taxon>Sabellida</taxon>
        <taxon>Oweniida</taxon>
        <taxon>Oweniidae</taxon>
        <taxon>Owenia</taxon>
    </lineage>
</organism>
<name>A0A8S4NM38_OWEFU</name>
<comment type="caution">
    <text evidence="2">The sequence shown here is derived from an EMBL/GenBank/DDBJ whole genome shotgun (WGS) entry which is preliminary data.</text>
</comment>
<feature type="transmembrane region" description="Helical" evidence="1">
    <location>
        <begin position="94"/>
        <end position="114"/>
    </location>
</feature>
<keyword evidence="1" id="KW-1133">Transmembrane helix</keyword>
<accession>A0A8S4NM38</accession>
<feature type="transmembrane region" description="Helical" evidence="1">
    <location>
        <begin position="126"/>
        <end position="144"/>
    </location>
</feature>
<keyword evidence="1" id="KW-0812">Transmembrane</keyword>
<feature type="transmembrane region" description="Helical" evidence="1">
    <location>
        <begin position="7"/>
        <end position="27"/>
    </location>
</feature>
<dbReference type="Proteomes" id="UP000749559">
    <property type="component" value="Unassembled WGS sequence"/>
</dbReference>
<feature type="transmembrane region" description="Helical" evidence="1">
    <location>
        <begin position="39"/>
        <end position="56"/>
    </location>
</feature>
<feature type="transmembrane region" description="Helical" evidence="1">
    <location>
        <begin position="68"/>
        <end position="88"/>
    </location>
</feature>
<keyword evidence="1" id="KW-0472">Membrane</keyword>